<dbReference type="HOGENOM" id="CLU_1954036_0_0_1"/>
<gene>
    <name evidence="2" type="ORF">GLOINDRAFT_98726</name>
</gene>
<evidence type="ECO:0000256" key="1">
    <source>
        <dbReference type="SAM" id="MobiDB-lite"/>
    </source>
</evidence>
<feature type="region of interest" description="Disordered" evidence="1">
    <location>
        <begin position="1"/>
        <end position="73"/>
    </location>
</feature>
<organism evidence="2">
    <name type="scientific">Rhizophagus irregularis (strain DAOM 181602 / DAOM 197198 / MUCL 43194)</name>
    <name type="common">Arbuscular mycorrhizal fungus</name>
    <name type="synonym">Glomus intraradices</name>
    <dbReference type="NCBI Taxonomy" id="747089"/>
    <lineage>
        <taxon>Eukaryota</taxon>
        <taxon>Fungi</taxon>
        <taxon>Fungi incertae sedis</taxon>
        <taxon>Mucoromycota</taxon>
        <taxon>Glomeromycotina</taxon>
        <taxon>Glomeromycetes</taxon>
        <taxon>Glomerales</taxon>
        <taxon>Glomeraceae</taxon>
        <taxon>Rhizophagus</taxon>
    </lineage>
</organism>
<dbReference type="VEuPathDB" id="FungiDB:RhiirFUN_004804"/>
<feature type="compositionally biased region" description="Basic and acidic residues" evidence="1">
    <location>
        <begin position="1"/>
        <end position="27"/>
    </location>
</feature>
<name>U9TJF4_RHIID</name>
<reference evidence="2" key="1">
    <citation type="submission" date="2013-07" db="EMBL/GenBank/DDBJ databases">
        <title>The genome of an arbuscular mycorrhizal fungus provides insights into the evolution of the oldest plant symbiosis.</title>
        <authorList>
            <consortium name="DOE Joint Genome Institute"/>
            <person name="Tisserant E."/>
            <person name="Malbreil M."/>
            <person name="Kuo A."/>
            <person name="Kohler A."/>
            <person name="Symeonidi A."/>
            <person name="Balestrini R."/>
            <person name="Charron P."/>
            <person name="Duensing N."/>
            <person name="Frei-dit-Frey N."/>
            <person name="Gianinazzi-Pearson V."/>
            <person name="Gilbert B."/>
            <person name="Handa Y."/>
            <person name="Hijri M."/>
            <person name="Kaul R."/>
            <person name="Kawaguchi M."/>
            <person name="Krajinski F."/>
            <person name="Lammers P."/>
            <person name="Lapierre D."/>
            <person name="Masclaux F.G."/>
            <person name="Murat C."/>
            <person name="Morin E."/>
            <person name="Ndikumana S."/>
            <person name="Pagni M."/>
            <person name="Petitpierre D."/>
            <person name="Requena N."/>
            <person name="Rosikiewicz P."/>
            <person name="Riley R."/>
            <person name="Saito K."/>
            <person name="San Clemente H."/>
            <person name="Shapiro H."/>
            <person name="van Tuinen D."/>
            <person name="Becard G."/>
            <person name="Bonfante P."/>
            <person name="Paszkowski U."/>
            <person name="Shachar-Hill Y."/>
            <person name="Young J.P."/>
            <person name="Sanders I.R."/>
            <person name="Henrissat B."/>
            <person name="Rensing S.A."/>
            <person name="Grigoriev I.V."/>
            <person name="Corradi N."/>
            <person name="Roux C."/>
            <person name="Martin F."/>
        </authorList>
    </citation>
    <scope>NUCLEOTIDE SEQUENCE</scope>
    <source>
        <strain evidence="2">DAOM 197198</strain>
    </source>
</reference>
<feature type="non-terminal residue" evidence="2">
    <location>
        <position position="1"/>
    </location>
</feature>
<evidence type="ECO:0000313" key="2">
    <source>
        <dbReference type="EMBL" id="ESA07537.1"/>
    </source>
</evidence>
<feature type="compositionally biased region" description="Low complexity" evidence="1">
    <location>
        <begin position="58"/>
        <end position="73"/>
    </location>
</feature>
<dbReference type="AlphaFoldDB" id="U9TJF4"/>
<accession>U9TJF4</accession>
<sequence>TELKRASRQTIKEKRQAQLDARMDMIRVKRRKISSKNGTNSTRSTEDTTTESVISDVTNIPNISSSSTDSTNNESFNKVLQLTNPEQAVNDLLSDIRRQIETKRKRIIEVKIINKIPRKVIFPYLIMIW</sequence>
<proteinExistence type="predicted"/>
<dbReference type="EMBL" id="KI290208">
    <property type="protein sequence ID" value="ESA07537.1"/>
    <property type="molecule type" value="Genomic_DNA"/>
</dbReference>
<protein>
    <submittedName>
        <fullName evidence="2">Uncharacterized protein</fullName>
    </submittedName>
</protein>